<comment type="caution">
    <text evidence="2">The sequence shown here is derived from an EMBL/GenBank/DDBJ whole genome shotgun (WGS) entry which is preliminary data.</text>
</comment>
<dbReference type="Proteomes" id="UP000256328">
    <property type="component" value="Unassembled WGS sequence"/>
</dbReference>
<dbReference type="PANTHER" id="PTHR43591:SF102">
    <property type="entry name" value="S-ADENOSYL-L-METHIONINE-DEPENDENT METHYLTRANSFERASE"/>
    <property type="match status" value="1"/>
</dbReference>
<dbReference type="PANTHER" id="PTHR43591">
    <property type="entry name" value="METHYLTRANSFERASE"/>
    <property type="match status" value="1"/>
</dbReference>
<proteinExistence type="predicted"/>
<evidence type="ECO:0000256" key="1">
    <source>
        <dbReference type="SAM" id="MobiDB-lite"/>
    </source>
</evidence>
<dbReference type="AlphaFoldDB" id="A0A3D8QXY9"/>
<dbReference type="Pfam" id="PF13489">
    <property type="entry name" value="Methyltransf_23"/>
    <property type="match status" value="1"/>
</dbReference>
<dbReference type="OrthoDB" id="2013972at2759"/>
<name>A0A3D8QXY9_9HELO</name>
<evidence type="ECO:0000313" key="3">
    <source>
        <dbReference type="Proteomes" id="UP000256328"/>
    </source>
</evidence>
<organism evidence="2 3">
    <name type="scientific">Coleophoma crateriformis</name>
    <dbReference type="NCBI Taxonomy" id="565419"/>
    <lineage>
        <taxon>Eukaryota</taxon>
        <taxon>Fungi</taxon>
        <taxon>Dikarya</taxon>
        <taxon>Ascomycota</taxon>
        <taxon>Pezizomycotina</taxon>
        <taxon>Leotiomycetes</taxon>
        <taxon>Helotiales</taxon>
        <taxon>Dermateaceae</taxon>
        <taxon>Coleophoma</taxon>
    </lineage>
</organism>
<protein>
    <recommendedName>
        <fullName evidence="4">S-adenosyl-L-methionine-dependent methyltransferase</fullName>
    </recommendedName>
</protein>
<evidence type="ECO:0000313" key="2">
    <source>
        <dbReference type="EMBL" id="RDW66656.1"/>
    </source>
</evidence>
<evidence type="ECO:0008006" key="4">
    <source>
        <dbReference type="Google" id="ProtNLM"/>
    </source>
</evidence>
<dbReference type="EMBL" id="PDLN01000014">
    <property type="protein sequence ID" value="RDW66656.1"/>
    <property type="molecule type" value="Genomic_DNA"/>
</dbReference>
<accession>A0A3D8QXY9</accession>
<sequence length="415" mass="46089">MDDSNAPQIPQLEPPQDHLSGPVVDAKPPAAEAGDHEQHDAVVAPSASPPAASGSPSLSSPASRYKSPSPLAVIESARSNMADSVYDVTPPDMDVMVDDEDSSFDSAIGDMSRPGSTASLTSTIFEYVEENGRTYHRYSDGMLPDEGSLEKSLIKWCLLLGIGRIKSTWLYISPIDTQKMHRVLDIGCGTGIWTINFADRYPGTTIIGTDLSPVQPEWVPPNCNFEIADAEHEWTYSQPFDFIHGRMLFTCFTVESAKAVFTSAFDNLNPGGYLELQDCIFPQKCIDASSMGTSLSLWNSLCLEASEKTGRPWNTVQYWNSWLQEIGFEDVHEEVFLWPINMWPRDKGLKELGMWFREDVLSVLPATGRLLTKGLGWSSEEVEVLLAGVRDDVKDRRVHMFEEVRVLYGRKPLSA</sequence>
<reference evidence="2 3" key="1">
    <citation type="journal article" date="2018" name="IMA Fungus">
        <title>IMA Genome-F 9: Draft genome sequence of Annulohypoxylon stygium, Aspergillus mulundensis, Berkeleyomyces basicola (syn. Thielaviopsis basicola), Ceratocystis smalleyi, two Cercospora beticola strains, Coleophoma cylindrospora, Fusarium fracticaudum, Phialophora cf. hyalina, and Morchella septimelata.</title>
        <authorList>
            <person name="Wingfield B.D."/>
            <person name="Bills G.F."/>
            <person name="Dong Y."/>
            <person name="Huang W."/>
            <person name="Nel W.J."/>
            <person name="Swalarsk-Parry B.S."/>
            <person name="Vaghefi N."/>
            <person name="Wilken P.M."/>
            <person name="An Z."/>
            <person name="de Beer Z.W."/>
            <person name="De Vos L."/>
            <person name="Chen L."/>
            <person name="Duong T.A."/>
            <person name="Gao Y."/>
            <person name="Hammerbacher A."/>
            <person name="Kikkert J.R."/>
            <person name="Li Y."/>
            <person name="Li H."/>
            <person name="Li K."/>
            <person name="Li Q."/>
            <person name="Liu X."/>
            <person name="Ma X."/>
            <person name="Naidoo K."/>
            <person name="Pethybridge S.J."/>
            <person name="Sun J."/>
            <person name="Steenkamp E.T."/>
            <person name="van der Nest M.A."/>
            <person name="van Wyk S."/>
            <person name="Wingfield M.J."/>
            <person name="Xiong C."/>
            <person name="Yue Q."/>
            <person name="Zhang X."/>
        </authorList>
    </citation>
    <scope>NUCLEOTIDE SEQUENCE [LARGE SCALE GENOMIC DNA]</scope>
    <source>
        <strain evidence="2 3">BP5796</strain>
    </source>
</reference>
<dbReference type="GO" id="GO:0008168">
    <property type="term" value="F:methyltransferase activity"/>
    <property type="evidence" value="ECO:0007669"/>
    <property type="project" value="TreeGrafter"/>
</dbReference>
<gene>
    <name evidence="2" type="ORF">BP5796_09405</name>
</gene>
<dbReference type="CDD" id="cd02440">
    <property type="entry name" value="AdoMet_MTases"/>
    <property type="match status" value="1"/>
</dbReference>
<keyword evidence="3" id="KW-1185">Reference proteome</keyword>
<feature type="compositionally biased region" description="Low complexity" evidence="1">
    <location>
        <begin position="44"/>
        <end position="67"/>
    </location>
</feature>
<dbReference type="Gene3D" id="3.40.50.150">
    <property type="entry name" value="Vaccinia Virus protein VP39"/>
    <property type="match status" value="1"/>
</dbReference>
<dbReference type="SUPFAM" id="SSF53335">
    <property type="entry name" value="S-adenosyl-L-methionine-dependent methyltransferases"/>
    <property type="match status" value="1"/>
</dbReference>
<feature type="region of interest" description="Disordered" evidence="1">
    <location>
        <begin position="1"/>
        <end position="67"/>
    </location>
</feature>
<dbReference type="InterPro" id="IPR029063">
    <property type="entry name" value="SAM-dependent_MTases_sf"/>
</dbReference>